<dbReference type="InterPro" id="IPR035220">
    <property type="entry name" value="DUF5330"/>
</dbReference>
<proteinExistence type="predicted"/>
<dbReference type="KEGG" id="xdi:EZH22_26000"/>
<organism evidence="2 3">
    <name type="scientific">Xanthobacter dioxanivorans</name>
    <dbReference type="NCBI Taxonomy" id="2528964"/>
    <lineage>
        <taxon>Bacteria</taxon>
        <taxon>Pseudomonadati</taxon>
        <taxon>Pseudomonadota</taxon>
        <taxon>Alphaproteobacteria</taxon>
        <taxon>Hyphomicrobiales</taxon>
        <taxon>Xanthobacteraceae</taxon>
        <taxon>Xanthobacter</taxon>
    </lineage>
</organism>
<evidence type="ECO:0000313" key="3">
    <source>
        <dbReference type="Proteomes" id="UP000596427"/>
    </source>
</evidence>
<dbReference type="Proteomes" id="UP000596427">
    <property type="component" value="Chromosome"/>
</dbReference>
<dbReference type="Pfam" id="PF17264">
    <property type="entry name" value="DUF5330"/>
    <property type="match status" value="1"/>
</dbReference>
<keyword evidence="3" id="KW-1185">Reference proteome</keyword>
<reference evidence="2 3" key="1">
    <citation type="submission" date="2020-10" db="EMBL/GenBank/DDBJ databases">
        <title>Degradation of 1,4-Dioxane by Xanthobacter sp. YN2, via a Novel Group-2 Soluble Di-Iron Monooxygenase.</title>
        <authorList>
            <person name="Ma F."/>
            <person name="Wang Y."/>
            <person name="Yang J."/>
            <person name="Guo H."/>
            <person name="Su D."/>
            <person name="Yu L."/>
        </authorList>
    </citation>
    <scope>NUCLEOTIDE SEQUENCE [LARGE SCALE GENOMIC DNA]</scope>
    <source>
        <strain evidence="2 3">YN2</strain>
    </source>
</reference>
<protein>
    <submittedName>
        <fullName evidence="2">DUF5330 domain-containing protein</fullName>
    </submittedName>
</protein>
<evidence type="ECO:0000313" key="2">
    <source>
        <dbReference type="EMBL" id="QRG06366.1"/>
    </source>
</evidence>
<dbReference type="EMBL" id="CP063362">
    <property type="protein sequence ID" value="QRG06366.1"/>
    <property type="molecule type" value="Genomic_DNA"/>
</dbReference>
<feature type="compositionally biased region" description="Pro residues" evidence="1">
    <location>
        <begin position="134"/>
        <end position="148"/>
    </location>
</feature>
<sequence length="148" mass="15250">MFFLFRLAFWIGLVLLLLPLGLKGSDGQAVSVFDALGAAQSVVADMRGFCERQPQACAVGGQMATHLAEKAQVGAKWLYQALGSTERENPPAGVPGPSPAGQSGALELTPQDLLPAWGGGENGRTVTPGNAPQPAAPTGPPLPPRRPA</sequence>
<dbReference type="AlphaFoldDB" id="A0A974PN37"/>
<evidence type="ECO:0000256" key="1">
    <source>
        <dbReference type="SAM" id="MobiDB-lite"/>
    </source>
</evidence>
<dbReference type="RefSeq" id="WP_203193276.1">
    <property type="nucleotide sequence ID" value="NZ_CP063362.1"/>
</dbReference>
<accession>A0A974PN37</accession>
<name>A0A974PN37_9HYPH</name>
<feature type="region of interest" description="Disordered" evidence="1">
    <location>
        <begin position="82"/>
        <end position="148"/>
    </location>
</feature>
<gene>
    <name evidence="2" type="ORF">EZH22_26000</name>
</gene>